<dbReference type="Proteomes" id="UP001321786">
    <property type="component" value="Chromosome"/>
</dbReference>
<dbReference type="InterPro" id="IPR038116">
    <property type="entry name" value="TrpR-like_sf"/>
</dbReference>
<reference evidence="1 2" key="1">
    <citation type="submission" date="2023-08" db="EMBL/GenBank/DDBJ databases">
        <title>Helicovermis profunda gen. nov., sp. nov., a novel mesophilic, fermentative bacterium within the Bacillota from a deep-sea hydrothermal vent chimney.</title>
        <authorList>
            <person name="Miyazaki U."/>
            <person name="Mizutani D."/>
            <person name="Hashimoto Y."/>
            <person name="Tame A."/>
            <person name="Sawayama S."/>
            <person name="Miyazaki J."/>
            <person name="Takai K."/>
            <person name="Nakagawa S."/>
        </authorList>
    </citation>
    <scope>NUCLEOTIDE SEQUENCE [LARGE SCALE GENOMIC DNA]</scope>
    <source>
        <strain evidence="1 2">S502</strain>
    </source>
</reference>
<dbReference type="EMBL" id="AP028654">
    <property type="protein sequence ID" value="BEP29963.1"/>
    <property type="molecule type" value="Genomic_DNA"/>
</dbReference>
<dbReference type="PANTHER" id="PTHR40080">
    <property type="entry name" value="LMO1763 PROTEIN"/>
    <property type="match status" value="1"/>
</dbReference>
<dbReference type="PIRSF" id="PIRSF012508">
    <property type="entry name" value="YerC"/>
    <property type="match status" value="1"/>
</dbReference>
<keyword evidence="2" id="KW-1185">Reference proteome</keyword>
<dbReference type="GO" id="GO:0003700">
    <property type="term" value="F:DNA-binding transcription factor activity"/>
    <property type="evidence" value="ECO:0007669"/>
    <property type="project" value="InterPro"/>
</dbReference>
<dbReference type="Pfam" id="PF01371">
    <property type="entry name" value="Trp_repressor"/>
    <property type="match status" value="1"/>
</dbReference>
<protein>
    <submittedName>
        <fullName evidence="1">YerC/YecD family TrpR-related protein</fullName>
    </submittedName>
</protein>
<dbReference type="Gene3D" id="1.10.1270.10">
    <property type="entry name" value="TrpR-like"/>
    <property type="match status" value="1"/>
</dbReference>
<dbReference type="KEGG" id="hprf:HLPR_22940"/>
<dbReference type="GO" id="GO:0043565">
    <property type="term" value="F:sequence-specific DNA binding"/>
    <property type="evidence" value="ECO:0007669"/>
    <property type="project" value="InterPro"/>
</dbReference>
<dbReference type="RefSeq" id="WP_338535569.1">
    <property type="nucleotide sequence ID" value="NZ_AP028654.1"/>
</dbReference>
<sequence length="100" mass="11518">MNTYNSKLKSKEMDDLFDAILSLNNREECYKFFEDICTINELLSMAQRLSIAKCLRNNTKWIEIEKKTYASSATISKVNKSIQGGQGGYNLILDRLIENK</sequence>
<evidence type="ECO:0000313" key="2">
    <source>
        <dbReference type="Proteomes" id="UP001321786"/>
    </source>
</evidence>
<accession>A0AAU9E676</accession>
<dbReference type="InterPro" id="IPR013368">
    <property type="entry name" value="YecD_YerC"/>
</dbReference>
<organism evidence="1 2">
    <name type="scientific">Helicovermis profundi</name>
    <dbReference type="NCBI Taxonomy" id="3065157"/>
    <lineage>
        <taxon>Bacteria</taxon>
        <taxon>Bacillati</taxon>
        <taxon>Bacillota</taxon>
        <taxon>Clostridia</taxon>
        <taxon>Helicovermis</taxon>
    </lineage>
</organism>
<dbReference type="InterPro" id="IPR000831">
    <property type="entry name" value="Trp_repress"/>
</dbReference>
<dbReference type="AlphaFoldDB" id="A0AAU9E676"/>
<dbReference type="NCBIfam" id="TIGR02531">
    <property type="entry name" value="yecD_yerC"/>
    <property type="match status" value="1"/>
</dbReference>
<name>A0AAU9E676_9FIRM</name>
<proteinExistence type="predicted"/>
<dbReference type="SUPFAM" id="SSF48295">
    <property type="entry name" value="TrpR-like"/>
    <property type="match status" value="1"/>
</dbReference>
<gene>
    <name evidence="1" type="ORF">HLPR_22940</name>
</gene>
<dbReference type="PANTHER" id="PTHR40080:SF1">
    <property type="entry name" value="TRPR-LIKE PROTEIN YERC_YECD"/>
    <property type="match status" value="1"/>
</dbReference>
<evidence type="ECO:0000313" key="1">
    <source>
        <dbReference type="EMBL" id="BEP29963.1"/>
    </source>
</evidence>
<dbReference type="InterPro" id="IPR010921">
    <property type="entry name" value="Trp_repressor/repl_initiator"/>
</dbReference>